<evidence type="ECO:0000256" key="1">
    <source>
        <dbReference type="SAM" id="SignalP"/>
    </source>
</evidence>
<evidence type="ECO:0008006" key="4">
    <source>
        <dbReference type="Google" id="ProtNLM"/>
    </source>
</evidence>
<feature type="signal peptide" evidence="1">
    <location>
        <begin position="1"/>
        <end position="19"/>
    </location>
</feature>
<organism evidence="2 3">
    <name type="scientific">Sunxiuqinia elliptica</name>
    <dbReference type="NCBI Taxonomy" id="655355"/>
    <lineage>
        <taxon>Bacteria</taxon>
        <taxon>Pseudomonadati</taxon>
        <taxon>Bacteroidota</taxon>
        <taxon>Bacteroidia</taxon>
        <taxon>Marinilabiliales</taxon>
        <taxon>Prolixibacteraceae</taxon>
        <taxon>Sunxiuqinia</taxon>
    </lineage>
</organism>
<evidence type="ECO:0000313" key="2">
    <source>
        <dbReference type="EMBL" id="TDO05141.1"/>
    </source>
</evidence>
<reference evidence="2 3" key="1">
    <citation type="submission" date="2019-03" db="EMBL/GenBank/DDBJ databases">
        <title>Freshwater and sediment microbial communities from various areas in North America, analyzing microbe dynamics in response to fracking.</title>
        <authorList>
            <person name="Lamendella R."/>
        </authorList>
    </citation>
    <scope>NUCLEOTIDE SEQUENCE [LARGE SCALE GENOMIC DNA]</scope>
    <source>
        <strain evidence="2 3">114D</strain>
    </source>
</reference>
<dbReference type="RefSeq" id="WP_133463254.1">
    <property type="nucleotide sequence ID" value="NZ_SNWI01000001.1"/>
</dbReference>
<dbReference type="OrthoDB" id="827001at2"/>
<proteinExistence type="predicted"/>
<sequence length="271" mass="29379">MKPIVSFLIGLIFASAGHAQISIQQIAPAGFGSFQGLMGTNQDKSNVANLSQIGEYNQPSISQTPESQLLAGNQAYAFQEGTQNSMNLSQEGNNNIWISLQMNYLSTQWNRSGSADYANLLSEVLSPNTFFSMKIAQAENNSISSTQTGQHNGLVTLQAGKDNQIYTSQTGVNNYLLISQIGQGHLVQDFKQQNQSAGFLVETIAQTGSNNMLEVNNASSSQLYGNHYSQTGENLSLQVNSSFLSTTGGMQVTQTGQDMKVIIDQSYFLYP</sequence>
<comment type="caution">
    <text evidence="2">The sequence shown here is derived from an EMBL/GenBank/DDBJ whole genome shotgun (WGS) entry which is preliminary data.</text>
</comment>
<evidence type="ECO:0000313" key="3">
    <source>
        <dbReference type="Proteomes" id="UP000294848"/>
    </source>
</evidence>
<dbReference type="Proteomes" id="UP000294848">
    <property type="component" value="Unassembled WGS sequence"/>
</dbReference>
<keyword evidence="1" id="KW-0732">Signal</keyword>
<feature type="chain" id="PRO_5020589223" description="Curlin associated repeat-containing protein" evidence="1">
    <location>
        <begin position="20"/>
        <end position="271"/>
    </location>
</feature>
<accession>A0A4R6HBL4</accession>
<dbReference type="AlphaFoldDB" id="A0A4R6HBL4"/>
<dbReference type="EMBL" id="SNWI01000001">
    <property type="protein sequence ID" value="TDO05141.1"/>
    <property type="molecule type" value="Genomic_DNA"/>
</dbReference>
<gene>
    <name evidence="2" type="ORF">DET52_101497</name>
</gene>
<protein>
    <recommendedName>
        <fullName evidence="4">Curlin associated repeat-containing protein</fullName>
    </recommendedName>
</protein>
<name>A0A4R6HBL4_9BACT</name>